<gene>
    <name evidence="3" type="ORF">GIB67_015185</name>
</gene>
<dbReference type="Gene3D" id="1.20.58.340">
    <property type="entry name" value="Magnesium transport protein CorA, transmembrane region"/>
    <property type="match status" value="1"/>
</dbReference>
<evidence type="ECO:0000256" key="2">
    <source>
        <dbReference type="SAM" id="Phobius"/>
    </source>
</evidence>
<dbReference type="OrthoDB" id="10251508at2759"/>
<dbReference type="Proteomes" id="UP000541444">
    <property type="component" value="Unassembled WGS sequence"/>
</dbReference>
<keyword evidence="2" id="KW-0812">Transmembrane</keyword>
<protein>
    <recommendedName>
        <fullName evidence="5">Magnesium transporter</fullName>
    </recommendedName>
</protein>
<evidence type="ECO:0000313" key="4">
    <source>
        <dbReference type="Proteomes" id="UP000541444"/>
    </source>
</evidence>
<evidence type="ECO:0000313" key="3">
    <source>
        <dbReference type="EMBL" id="KAF6142699.1"/>
    </source>
</evidence>
<reference evidence="3 4" key="1">
    <citation type="journal article" date="2020" name="IScience">
        <title>Genome Sequencing of the Endangered Kingdonia uniflora (Circaeasteraceae, Ranunculales) Reveals Potential Mechanisms of Evolutionary Specialization.</title>
        <authorList>
            <person name="Sun Y."/>
            <person name="Deng T."/>
            <person name="Zhang A."/>
            <person name="Moore M.J."/>
            <person name="Landis J.B."/>
            <person name="Lin N."/>
            <person name="Zhang H."/>
            <person name="Zhang X."/>
            <person name="Huang J."/>
            <person name="Zhang X."/>
            <person name="Sun H."/>
            <person name="Wang H."/>
        </authorList>
    </citation>
    <scope>NUCLEOTIDE SEQUENCE [LARGE SCALE GENOMIC DNA]</scope>
    <source>
        <strain evidence="3">TB1705</strain>
        <tissue evidence="3">Leaf</tissue>
    </source>
</reference>
<dbReference type="AlphaFoldDB" id="A0A7J7LJF6"/>
<organism evidence="3 4">
    <name type="scientific">Kingdonia uniflora</name>
    <dbReference type="NCBI Taxonomy" id="39325"/>
    <lineage>
        <taxon>Eukaryota</taxon>
        <taxon>Viridiplantae</taxon>
        <taxon>Streptophyta</taxon>
        <taxon>Embryophyta</taxon>
        <taxon>Tracheophyta</taxon>
        <taxon>Spermatophyta</taxon>
        <taxon>Magnoliopsida</taxon>
        <taxon>Ranunculales</taxon>
        <taxon>Circaeasteraceae</taxon>
        <taxon>Kingdonia</taxon>
    </lineage>
</organism>
<name>A0A7J7LJF6_9MAGN</name>
<keyword evidence="4" id="KW-1185">Reference proteome</keyword>
<keyword evidence="2" id="KW-1133">Transmembrane helix</keyword>
<sequence length="202" mass="22902">MRYCSLLARDLRLLDPMFINPSTILGQERAIAIGLEQVKEQELEIYPVLDELASSISTSNLELNLVFNIEKLEMLLEAYFVSIDNTLNNILSLKECIDDTKDFIDIKLENFQNWLMQFELLLAVATFGATMFAIVTGVFGMNLAPENFDNSSSFNWALIITGVADLNLKLELETDGFVTTLELLLVIEKLEYHLVNALELKK</sequence>
<accession>A0A7J7LJF6</accession>
<evidence type="ECO:0008006" key="5">
    <source>
        <dbReference type="Google" id="ProtNLM"/>
    </source>
</evidence>
<keyword evidence="2" id="KW-0472">Membrane</keyword>
<dbReference type="PANTHER" id="PTHR13890">
    <property type="entry name" value="RNA SPLICING PROTEIN MRS2, MITOCHONDRIAL"/>
    <property type="match status" value="1"/>
</dbReference>
<comment type="similarity">
    <text evidence="1">Belongs to the CorA metal ion transporter (MIT) (TC 1.A.35.5) family.</text>
</comment>
<comment type="caution">
    <text evidence="3">The sequence shown here is derived from an EMBL/GenBank/DDBJ whole genome shotgun (WGS) entry which is preliminary data.</text>
</comment>
<feature type="transmembrane region" description="Helical" evidence="2">
    <location>
        <begin position="120"/>
        <end position="144"/>
    </location>
</feature>
<proteinExistence type="inferred from homology"/>
<dbReference type="GO" id="GO:0015095">
    <property type="term" value="F:magnesium ion transmembrane transporter activity"/>
    <property type="evidence" value="ECO:0007669"/>
    <property type="project" value="UniProtKB-ARBA"/>
</dbReference>
<dbReference type="InterPro" id="IPR039204">
    <property type="entry name" value="MRS2-like"/>
</dbReference>
<dbReference type="EMBL" id="JACGCM010002249">
    <property type="protein sequence ID" value="KAF6142699.1"/>
    <property type="molecule type" value="Genomic_DNA"/>
</dbReference>
<dbReference type="PANTHER" id="PTHR13890:SF39">
    <property type="entry name" value="MAGNESIUM TRANSPORTER MRS2-5"/>
    <property type="match status" value="1"/>
</dbReference>
<evidence type="ECO:0000256" key="1">
    <source>
        <dbReference type="ARBA" id="ARBA00007535"/>
    </source>
</evidence>